<protein>
    <recommendedName>
        <fullName evidence="4">DUF2007 domain-containing protein</fullName>
    </recommendedName>
</protein>
<proteinExistence type="predicted"/>
<gene>
    <name evidence="2" type="ORF">F2Q65_15205</name>
</gene>
<keyword evidence="1" id="KW-0812">Transmembrane</keyword>
<keyword evidence="1" id="KW-1133">Transmembrane helix</keyword>
<organism evidence="2 3">
    <name type="scientific">Thiohalocapsa marina</name>
    <dbReference type="NCBI Taxonomy" id="424902"/>
    <lineage>
        <taxon>Bacteria</taxon>
        <taxon>Pseudomonadati</taxon>
        <taxon>Pseudomonadota</taxon>
        <taxon>Gammaproteobacteria</taxon>
        <taxon>Chromatiales</taxon>
        <taxon>Chromatiaceae</taxon>
        <taxon>Thiohalocapsa</taxon>
    </lineage>
</organism>
<evidence type="ECO:0000313" key="2">
    <source>
        <dbReference type="EMBL" id="KAA6183668.1"/>
    </source>
</evidence>
<dbReference type="RefSeq" id="WP_150094260.1">
    <property type="nucleotide sequence ID" value="NZ_VWXX01000030.1"/>
</dbReference>
<dbReference type="Pfam" id="PF19661">
    <property type="entry name" value="DUF6164"/>
    <property type="match status" value="1"/>
</dbReference>
<sequence length="121" mass="13469">MSVLIFRLNGVDDDEAADVRQLLDDNGFPYHETGAGFLGLGTAGLWLLQAEHKREARALIDAYQQQRAARLSAEYRALCDAGRAETAWQRALQHPFRTAFHLAGIAAILYLMLVPFLTLGR</sequence>
<dbReference type="AlphaFoldDB" id="A0A5M8FFK7"/>
<evidence type="ECO:0000313" key="3">
    <source>
        <dbReference type="Proteomes" id="UP000322981"/>
    </source>
</evidence>
<evidence type="ECO:0000256" key="1">
    <source>
        <dbReference type="SAM" id="Phobius"/>
    </source>
</evidence>
<feature type="transmembrane region" description="Helical" evidence="1">
    <location>
        <begin position="99"/>
        <end position="119"/>
    </location>
</feature>
<reference evidence="2 3" key="1">
    <citation type="submission" date="2019-09" db="EMBL/GenBank/DDBJ databases">
        <title>Whole-genome sequence of the purple sulfur bacterium Thiohalocapsa marina DSM 19078.</title>
        <authorList>
            <person name="Kyndt J.A."/>
            <person name="Meyer T.E."/>
        </authorList>
    </citation>
    <scope>NUCLEOTIDE SEQUENCE [LARGE SCALE GENOMIC DNA]</scope>
    <source>
        <strain evidence="2 3">DSM 19078</strain>
    </source>
</reference>
<dbReference type="InterPro" id="IPR046162">
    <property type="entry name" value="DUF6164"/>
</dbReference>
<name>A0A5M8FFK7_9GAMM</name>
<accession>A0A5M8FFK7</accession>
<dbReference type="Proteomes" id="UP000322981">
    <property type="component" value="Unassembled WGS sequence"/>
</dbReference>
<keyword evidence="1" id="KW-0472">Membrane</keyword>
<keyword evidence="3" id="KW-1185">Reference proteome</keyword>
<dbReference type="OrthoDB" id="5569385at2"/>
<evidence type="ECO:0008006" key="4">
    <source>
        <dbReference type="Google" id="ProtNLM"/>
    </source>
</evidence>
<comment type="caution">
    <text evidence="2">The sequence shown here is derived from an EMBL/GenBank/DDBJ whole genome shotgun (WGS) entry which is preliminary data.</text>
</comment>
<dbReference type="EMBL" id="VWXX01000030">
    <property type="protein sequence ID" value="KAA6183668.1"/>
    <property type="molecule type" value="Genomic_DNA"/>
</dbReference>